<organism evidence="3 4">
    <name type="scientific">Leptospirillum ferrodiazotrophum</name>
    <dbReference type="NCBI Taxonomy" id="412449"/>
    <lineage>
        <taxon>Bacteria</taxon>
        <taxon>Pseudomonadati</taxon>
        <taxon>Nitrospirota</taxon>
        <taxon>Nitrospiria</taxon>
        <taxon>Nitrospirales</taxon>
        <taxon>Nitrospiraceae</taxon>
        <taxon>Leptospirillum</taxon>
    </lineage>
</organism>
<evidence type="ECO:0000256" key="2">
    <source>
        <dbReference type="SAM" id="Phobius"/>
    </source>
</evidence>
<evidence type="ECO:0000313" key="4">
    <source>
        <dbReference type="Proteomes" id="UP000009374"/>
    </source>
</evidence>
<reference evidence="3 4" key="1">
    <citation type="journal article" date="2009" name="Appl. Environ. Microbiol.">
        <title>Community genomic and proteomic analyses of chemoautotrophic iron-oxidizing "Leptospirillum rubarum" (Group II) and "Leptospirillum ferrodiazotrophum" (Group III) bacteria in acid mine drainage biofilms.</title>
        <authorList>
            <person name="Goltsman D.S."/>
            <person name="Denef V.J."/>
            <person name="Singer S.W."/>
            <person name="VerBerkmoes N.C."/>
            <person name="Lefsrud M."/>
            <person name="Mueller R.S."/>
            <person name="Dick G.J."/>
            <person name="Sun C.L."/>
            <person name="Wheeler K.E."/>
            <person name="Zemla A."/>
            <person name="Baker B.J."/>
            <person name="Hauser L."/>
            <person name="Land M."/>
            <person name="Shah M.B."/>
            <person name="Thelen M.P."/>
            <person name="Hettich R.L."/>
            <person name="Banfield J.F."/>
        </authorList>
    </citation>
    <scope>NUCLEOTIDE SEQUENCE [LARGE SCALE GENOMIC DNA]</scope>
</reference>
<proteinExistence type="predicted"/>
<keyword evidence="4" id="KW-1185">Reference proteome</keyword>
<keyword evidence="2" id="KW-0472">Membrane</keyword>
<accession>C6HY67</accession>
<gene>
    <name evidence="3" type="ORF">UBAL3_94170025</name>
</gene>
<dbReference type="Proteomes" id="UP000009374">
    <property type="component" value="Unassembled WGS sequence"/>
</dbReference>
<keyword evidence="2" id="KW-0812">Transmembrane</keyword>
<name>C6HY67_9BACT</name>
<dbReference type="EMBL" id="GG693877">
    <property type="protein sequence ID" value="EES52418.1"/>
    <property type="molecule type" value="Genomic_DNA"/>
</dbReference>
<evidence type="ECO:0000256" key="1">
    <source>
        <dbReference type="SAM" id="MobiDB-lite"/>
    </source>
</evidence>
<feature type="region of interest" description="Disordered" evidence="1">
    <location>
        <begin position="61"/>
        <end position="81"/>
    </location>
</feature>
<keyword evidence="2" id="KW-1133">Transmembrane helix</keyword>
<evidence type="ECO:0000313" key="3">
    <source>
        <dbReference type="EMBL" id="EES52418.1"/>
    </source>
</evidence>
<protein>
    <submittedName>
        <fullName evidence="3">Uncharacterized protein</fullName>
    </submittedName>
</protein>
<feature type="transmembrane region" description="Helical" evidence="2">
    <location>
        <begin position="31"/>
        <end position="53"/>
    </location>
</feature>
<dbReference type="AlphaFoldDB" id="C6HY67"/>
<sequence length="81" mass="9477">MSAMFGQGGSMDQFHQLLNAPWVEEYFGYPYRIGISLTLFVGTAIFYYLVIWFQKWQEGSFYPEGHPLRKSAQSTERGRKE</sequence>